<feature type="compositionally biased region" description="Basic and acidic residues" evidence="1">
    <location>
        <begin position="1"/>
        <end position="10"/>
    </location>
</feature>
<comment type="caution">
    <text evidence="2">The sequence shown here is derived from an EMBL/GenBank/DDBJ whole genome shotgun (WGS) entry which is preliminary data.</text>
</comment>
<sequence length="46" mass="4905">MERASSKDEALSFNTGSFNTGSFNTGSFNTGRMLPGEEPGSPTRYA</sequence>
<reference evidence="2 3" key="1">
    <citation type="submission" date="2018-10" db="EMBL/GenBank/DDBJ databases">
        <authorList>
            <person name="Li J."/>
        </authorList>
    </citation>
    <scope>NUCLEOTIDE SEQUENCE [LARGE SCALE GENOMIC DNA]</scope>
    <source>
        <strain evidence="2 3">JCM 11654</strain>
    </source>
</reference>
<keyword evidence="3" id="KW-1185">Reference proteome</keyword>
<proteinExistence type="predicted"/>
<gene>
    <name evidence="2" type="ORF">D9V34_16320</name>
</gene>
<protein>
    <submittedName>
        <fullName evidence="2">Uncharacterized protein</fullName>
    </submittedName>
</protein>
<evidence type="ECO:0000313" key="3">
    <source>
        <dbReference type="Proteomes" id="UP000269438"/>
    </source>
</evidence>
<dbReference type="RefSeq" id="WP_121689517.1">
    <property type="nucleotide sequence ID" value="NZ_RCUY01000015.1"/>
</dbReference>
<dbReference type="Pfam" id="PF01469">
    <property type="entry name" value="Pentapeptide_2"/>
    <property type="match status" value="1"/>
</dbReference>
<accession>A0A3L7AFY7</accession>
<dbReference type="EMBL" id="RCUY01000015">
    <property type="protein sequence ID" value="RLP79353.1"/>
    <property type="molecule type" value="Genomic_DNA"/>
</dbReference>
<name>A0A3L7AFY7_9MICO</name>
<dbReference type="AlphaFoldDB" id="A0A3L7AFY7"/>
<feature type="compositionally biased region" description="Polar residues" evidence="1">
    <location>
        <begin position="12"/>
        <end position="30"/>
    </location>
</feature>
<evidence type="ECO:0000313" key="2">
    <source>
        <dbReference type="EMBL" id="RLP79353.1"/>
    </source>
</evidence>
<dbReference type="Proteomes" id="UP000269438">
    <property type="component" value="Unassembled WGS sequence"/>
</dbReference>
<evidence type="ECO:0000256" key="1">
    <source>
        <dbReference type="SAM" id="MobiDB-lite"/>
    </source>
</evidence>
<feature type="region of interest" description="Disordered" evidence="1">
    <location>
        <begin position="1"/>
        <end position="46"/>
    </location>
</feature>
<dbReference type="InterPro" id="IPR002989">
    <property type="entry name" value="Mycobac_pentapep"/>
</dbReference>
<organism evidence="2 3">
    <name type="scientific">Mycetocola lacteus</name>
    <dbReference type="NCBI Taxonomy" id="76637"/>
    <lineage>
        <taxon>Bacteria</taxon>
        <taxon>Bacillati</taxon>
        <taxon>Actinomycetota</taxon>
        <taxon>Actinomycetes</taxon>
        <taxon>Micrococcales</taxon>
        <taxon>Microbacteriaceae</taxon>
        <taxon>Mycetocola</taxon>
    </lineage>
</organism>